<dbReference type="EMBL" id="FN430126">
    <property type="protein sequence ID" value="CAZ82354.1"/>
    <property type="molecule type" value="Genomic_DNA"/>
</dbReference>
<reference evidence="1 2" key="1">
    <citation type="journal article" date="2010" name="Nature">
        <title>Perigord black truffle genome uncovers evolutionary origins and mechanisms of symbiosis.</title>
        <authorList>
            <person name="Martin F."/>
            <person name="Kohler A."/>
            <person name="Murat C."/>
            <person name="Balestrini R."/>
            <person name="Coutinho P.M."/>
            <person name="Jaillon O."/>
            <person name="Montanini B."/>
            <person name="Morin E."/>
            <person name="Noel B."/>
            <person name="Percudani R."/>
            <person name="Porcel B."/>
            <person name="Rubini A."/>
            <person name="Amicucci A."/>
            <person name="Amselem J."/>
            <person name="Anthouard V."/>
            <person name="Arcioni S."/>
            <person name="Artiguenave F."/>
            <person name="Aury J.M."/>
            <person name="Ballario P."/>
            <person name="Bolchi A."/>
            <person name="Brenna A."/>
            <person name="Brun A."/>
            <person name="Buee M."/>
            <person name="Cantarel B."/>
            <person name="Chevalier G."/>
            <person name="Couloux A."/>
            <person name="Da Silva C."/>
            <person name="Denoeud F."/>
            <person name="Duplessis S."/>
            <person name="Ghignone S."/>
            <person name="Hilselberger B."/>
            <person name="Iotti M."/>
            <person name="Marcais B."/>
            <person name="Mello A."/>
            <person name="Miranda M."/>
            <person name="Pacioni G."/>
            <person name="Quesneville H."/>
            <person name="Riccioni C."/>
            <person name="Ruotolo R."/>
            <person name="Splivallo R."/>
            <person name="Stocchi V."/>
            <person name="Tisserant E."/>
            <person name="Viscomi A.R."/>
            <person name="Zambonelli A."/>
            <person name="Zampieri E."/>
            <person name="Henrissat B."/>
            <person name="Lebrun M.H."/>
            <person name="Paolocci F."/>
            <person name="Bonfante P."/>
            <person name="Ottonello S."/>
            <person name="Wincker P."/>
        </authorList>
    </citation>
    <scope>NUCLEOTIDE SEQUENCE [LARGE SCALE GENOMIC DNA]</scope>
    <source>
        <strain evidence="1 2">Mel28</strain>
    </source>
</reference>
<organism evidence="1 2">
    <name type="scientific">Tuber melanosporum (strain Mel28)</name>
    <name type="common">Perigord black truffle</name>
    <dbReference type="NCBI Taxonomy" id="656061"/>
    <lineage>
        <taxon>Eukaryota</taxon>
        <taxon>Fungi</taxon>
        <taxon>Dikarya</taxon>
        <taxon>Ascomycota</taxon>
        <taxon>Pezizomycotina</taxon>
        <taxon>Pezizomycetes</taxon>
        <taxon>Pezizales</taxon>
        <taxon>Tuberaceae</taxon>
        <taxon>Tuber</taxon>
    </lineage>
</organism>
<dbReference type="KEGG" id="tml:GSTUM_00000805001"/>
<proteinExistence type="predicted"/>
<keyword evidence="2" id="KW-1185">Reference proteome</keyword>
<dbReference type="InParanoid" id="D5GCW1"/>
<name>D5GCW1_TUBMM</name>
<dbReference type="RefSeq" id="XP_002838163.1">
    <property type="nucleotide sequence ID" value="XM_002838117.1"/>
</dbReference>
<evidence type="ECO:0000313" key="2">
    <source>
        <dbReference type="Proteomes" id="UP000006911"/>
    </source>
</evidence>
<dbReference type="Proteomes" id="UP000006911">
    <property type="component" value="Unassembled WGS sequence"/>
</dbReference>
<dbReference type="HOGENOM" id="CLU_2607757_0_0_1"/>
<gene>
    <name evidence="1" type="ORF">GSTUM_00000805001</name>
</gene>
<evidence type="ECO:0000313" key="1">
    <source>
        <dbReference type="EMBL" id="CAZ82354.1"/>
    </source>
</evidence>
<sequence>MPWFVFSTPGGAWVALREHWFHLTQETGSDMMVGNLTVLSGRSQIGSASIPIRIPCCQAHSDYLLGELAGWSPWNWLVP</sequence>
<dbReference type="GeneID" id="9183823"/>
<accession>D5GCW1</accession>
<dbReference type="AlphaFoldDB" id="D5GCW1"/>
<protein>
    <submittedName>
        <fullName evidence="1">(Perigord truffle) hypothetical protein</fullName>
    </submittedName>
</protein>